<evidence type="ECO:0000313" key="13">
    <source>
        <dbReference type="Proteomes" id="UP000325113"/>
    </source>
</evidence>
<keyword evidence="11" id="KW-1185">Reference proteome</keyword>
<protein>
    <recommendedName>
        <fullName evidence="14">Ras-related protein Rab-18</fullName>
    </recommendedName>
</protein>
<evidence type="ECO:0000313" key="9">
    <source>
        <dbReference type="EMBL" id="KAA0175699.1"/>
    </source>
</evidence>
<dbReference type="InterPro" id="IPR001806">
    <property type="entry name" value="Small_GTPase"/>
</dbReference>
<evidence type="ECO:0000313" key="6">
    <source>
        <dbReference type="EMBL" id="KAA0153342.1"/>
    </source>
</evidence>
<dbReference type="OMA" id="RVHKMDV"/>
<dbReference type="EMBL" id="VLTN01000016">
    <property type="protein sequence ID" value="KAA0153342.1"/>
    <property type="molecule type" value="Genomic_DNA"/>
</dbReference>
<evidence type="ECO:0000256" key="1">
    <source>
        <dbReference type="ARBA" id="ARBA00022741"/>
    </source>
</evidence>
<keyword evidence="1" id="KW-0547">Nucleotide-binding</keyword>
<dbReference type="Gene3D" id="3.40.50.300">
    <property type="entry name" value="P-loop containing nucleotide triphosphate hydrolases"/>
    <property type="match status" value="1"/>
</dbReference>
<keyword evidence="3" id="KW-0449">Lipoprotein</keyword>
<dbReference type="Proteomes" id="UP000325113">
    <property type="component" value="Unassembled WGS sequence"/>
</dbReference>
<dbReference type="EMBL" id="VLTO01000012">
    <property type="protein sequence ID" value="KAA0175699.1"/>
    <property type="molecule type" value="Genomic_DNA"/>
</dbReference>
<organism evidence="7 13">
    <name type="scientific">Cafeteria roenbergensis</name>
    <name type="common">Marine flagellate</name>
    <dbReference type="NCBI Taxonomy" id="33653"/>
    <lineage>
        <taxon>Eukaryota</taxon>
        <taxon>Sar</taxon>
        <taxon>Stramenopiles</taxon>
        <taxon>Bigyra</taxon>
        <taxon>Opalozoa</taxon>
        <taxon>Bicosoecida</taxon>
        <taxon>Cafeteriaceae</taxon>
        <taxon>Cafeteria</taxon>
    </lineage>
</organism>
<dbReference type="InterPro" id="IPR027417">
    <property type="entry name" value="P-loop_NTPase"/>
</dbReference>
<evidence type="ECO:0000313" key="7">
    <source>
        <dbReference type="EMBL" id="KAA0156931.1"/>
    </source>
</evidence>
<dbReference type="PANTHER" id="PTHR47977">
    <property type="entry name" value="RAS-RELATED PROTEIN RAB"/>
    <property type="match status" value="1"/>
</dbReference>
<evidence type="ECO:0008006" key="14">
    <source>
        <dbReference type="Google" id="ProtNLM"/>
    </source>
</evidence>
<dbReference type="InterPro" id="IPR050227">
    <property type="entry name" value="Rab"/>
</dbReference>
<dbReference type="SMART" id="SM00174">
    <property type="entry name" value="RHO"/>
    <property type="match status" value="1"/>
</dbReference>
<evidence type="ECO:0000256" key="3">
    <source>
        <dbReference type="ARBA" id="ARBA00023288"/>
    </source>
</evidence>
<evidence type="ECO:0000256" key="2">
    <source>
        <dbReference type="ARBA" id="ARBA00023134"/>
    </source>
</evidence>
<name>A0A5A8CYR8_CAFRO</name>
<dbReference type="PROSITE" id="PS51419">
    <property type="entry name" value="RAB"/>
    <property type="match status" value="1"/>
</dbReference>
<dbReference type="Proteomes" id="UP000322899">
    <property type="component" value="Unassembled WGS sequence"/>
</dbReference>
<dbReference type="SUPFAM" id="SSF52540">
    <property type="entry name" value="P-loop containing nucleoside triphosphate hydrolases"/>
    <property type="match status" value="1"/>
</dbReference>
<dbReference type="SMART" id="SM00176">
    <property type="entry name" value="RAN"/>
    <property type="match status" value="1"/>
</dbReference>
<sequence>MARAGSDAFDHMIKLLLVGEAGVGKSSILLRFTEDAFDDGQAATIGVDFKVKTVTVGRKRVKVTIWDTAGQERFRTLTSSFYRGAHGVLLVYDVTQPETFEKLEHWLGEIDGFSADGGAHVAKLLIGNKSDLDERRAVAFADGEAWARTQGMLFLETSAKTNTSISQAFEEVIERILETPGLVTASLPAASAAEAPGTASAPSSGDVDIDGGGDGDAGPSGAAGCC</sequence>
<reference evidence="10 11" key="1">
    <citation type="submission" date="2019-07" db="EMBL/GenBank/DDBJ databases">
        <title>Genomes of Cafeteria roenbergensis.</title>
        <authorList>
            <person name="Fischer M.G."/>
            <person name="Hackl T."/>
            <person name="Roman M."/>
        </authorList>
    </citation>
    <scope>NUCLEOTIDE SEQUENCE [LARGE SCALE GENOMIC DNA]</scope>
    <source>
        <strain evidence="6 11">BVI</strain>
        <strain evidence="7 13">Cflag</strain>
        <strain evidence="9 10">E4-10P</strain>
        <strain evidence="8 12">RCC970-E3</strain>
    </source>
</reference>
<dbReference type="InterPro" id="IPR005225">
    <property type="entry name" value="Small_GTP-bd"/>
</dbReference>
<evidence type="ECO:0000256" key="4">
    <source>
        <dbReference type="SAM" id="MobiDB-lite"/>
    </source>
</evidence>
<dbReference type="OrthoDB" id="9989112at2759"/>
<keyword evidence="2" id="KW-0342">GTP-binding</keyword>
<evidence type="ECO:0000313" key="5">
    <source>
        <dbReference type="EMBL" id="CAD8570736.1"/>
    </source>
</evidence>
<feature type="compositionally biased region" description="Low complexity" evidence="4">
    <location>
        <begin position="194"/>
        <end position="206"/>
    </location>
</feature>
<dbReference type="EMBL" id="HBET01022069">
    <property type="protein sequence ID" value="CAD8570736.1"/>
    <property type="molecule type" value="Transcribed_RNA"/>
</dbReference>
<dbReference type="SMART" id="SM00175">
    <property type="entry name" value="RAB"/>
    <property type="match status" value="1"/>
</dbReference>
<evidence type="ECO:0000313" key="11">
    <source>
        <dbReference type="Proteomes" id="UP000323011"/>
    </source>
</evidence>
<dbReference type="GO" id="GO:0003924">
    <property type="term" value="F:GTPase activity"/>
    <property type="evidence" value="ECO:0007669"/>
    <property type="project" value="InterPro"/>
</dbReference>
<dbReference type="EMBL" id="VLTL01000010">
    <property type="protein sequence ID" value="KAA0170927.1"/>
    <property type="molecule type" value="Genomic_DNA"/>
</dbReference>
<dbReference type="EMBL" id="VLTM01000080">
    <property type="protein sequence ID" value="KAA0156931.1"/>
    <property type="molecule type" value="Genomic_DNA"/>
</dbReference>
<dbReference type="AlphaFoldDB" id="A0A5A8CYR8"/>
<dbReference type="GO" id="GO:0005525">
    <property type="term" value="F:GTP binding"/>
    <property type="evidence" value="ECO:0007669"/>
    <property type="project" value="UniProtKB-KW"/>
</dbReference>
<feature type="region of interest" description="Disordered" evidence="4">
    <location>
        <begin position="194"/>
        <end position="226"/>
    </location>
</feature>
<dbReference type="PROSITE" id="PS51420">
    <property type="entry name" value="RHO"/>
    <property type="match status" value="1"/>
</dbReference>
<dbReference type="FunFam" id="3.40.50.300:FF:001129">
    <property type="entry name" value="ras-related protein Rab-44 isoform X2"/>
    <property type="match status" value="1"/>
</dbReference>
<gene>
    <name evidence="5" type="ORF">CROE0942_LOCUS15116</name>
    <name evidence="9" type="ORF">FNF27_02783</name>
    <name evidence="8" type="ORF">FNF28_01202</name>
    <name evidence="6" type="ORF">FNF29_03157</name>
    <name evidence="7" type="ORF">FNF31_05856</name>
</gene>
<evidence type="ECO:0000313" key="10">
    <source>
        <dbReference type="Proteomes" id="UP000322899"/>
    </source>
</evidence>
<dbReference type="Proteomes" id="UP000323011">
    <property type="component" value="Unassembled WGS sequence"/>
</dbReference>
<dbReference type="PROSITE" id="PS51421">
    <property type="entry name" value="RAS"/>
    <property type="match status" value="1"/>
</dbReference>
<proteinExistence type="predicted"/>
<dbReference type="Proteomes" id="UP000324907">
    <property type="component" value="Unassembled WGS sequence"/>
</dbReference>
<accession>A0A5A8CYR8</accession>
<dbReference type="NCBIfam" id="TIGR00231">
    <property type="entry name" value="small_GTP"/>
    <property type="match status" value="1"/>
</dbReference>
<evidence type="ECO:0000313" key="8">
    <source>
        <dbReference type="EMBL" id="KAA0170927.1"/>
    </source>
</evidence>
<dbReference type="Pfam" id="PF00071">
    <property type="entry name" value="Ras"/>
    <property type="match status" value="1"/>
</dbReference>
<evidence type="ECO:0000313" key="12">
    <source>
        <dbReference type="Proteomes" id="UP000324907"/>
    </source>
</evidence>
<dbReference type="SMART" id="SM00173">
    <property type="entry name" value="RAS"/>
    <property type="match status" value="1"/>
</dbReference>
<dbReference type="PRINTS" id="PR00449">
    <property type="entry name" value="RASTRNSFRMNG"/>
</dbReference>
<reference evidence="5" key="2">
    <citation type="submission" date="2021-01" db="EMBL/GenBank/DDBJ databases">
        <authorList>
            <person name="Corre E."/>
            <person name="Pelletier E."/>
            <person name="Niang G."/>
            <person name="Scheremetjew M."/>
            <person name="Finn R."/>
            <person name="Kale V."/>
            <person name="Holt S."/>
            <person name="Cochrane G."/>
            <person name="Meng A."/>
            <person name="Brown T."/>
            <person name="Cohen L."/>
        </authorList>
    </citation>
    <scope>NUCLEOTIDE SEQUENCE</scope>
    <source>
        <strain evidence="5">E4-10</strain>
    </source>
</reference>